<proteinExistence type="predicted"/>
<sequence length="127" mass="13693">MIVLILVGCVTGGKDETSNTTPNNIGQLRSISIAKRDAYLKCVKDASMQYAKSTSTPNDVAQAAIGKCDSNLASVELAFFNQVSAVGKGSMIDLDIKLSKEAAVELKEQAYRDAIRFVIEDRMQSSN</sequence>
<evidence type="ECO:0000313" key="1">
    <source>
        <dbReference type="EMBL" id="AOA57578.1"/>
    </source>
</evidence>
<evidence type="ECO:0000313" key="2">
    <source>
        <dbReference type="Proteomes" id="UP000093391"/>
    </source>
</evidence>
<dbReference type="Proteomes" id="UP000093391">
    <property type="component" value="Chromosome"/>
</dbReference>
<reference evidence="1 2" key="1">
    <citation type="submission" date="2016-08" db="EMBL/GenBank/DDBJ databases">
        <authorList>
            <person name="Seilhamer J.J."/>
        </authorList>
    </citation>
    <scope>NUCLEOTIDE SEQUENCE [LARGE SCALE GENOMIC DNA]</scope>
    <source>
        <strain evidence="1 2">BRTC-1</strain>
    </source>
</reference>
<keyword evidence="2" id="KW-1185">Reference proteome</keyword>
<organism evidence="1 2">
    <name type="scientific">Acinetobacter larvae</name>
    <dbReference type="NCBI Taxonomy" id="1789224"/>
    <lineage>
        <taxon>Bacteria</taxon>
        <taxon>Pseudomonadati</taxon>
        <taxon>Pseudomonadota</taxon>
        <taxon>Gammaproteobacteria</taxon>
        <taxon>Moraxellales</taxon>
        <taxon>Moraxellaceae</taxon>
        <taxon>Acinetobacter</taxon>
    </lineage>
</organism>
<name>A0A1B2LX99_9GAMM</name>
<dbReference type="STRING" id="1789224.BFG52_03890"/>
<gene>
    <name evidence="1" type="ORF">BFG52_03890</name>
</gene>
<dbReference type="AlphaFoldDB" id="A0A1B2LX99"/>
<protein>
    <submittedName>
        <fullName evidence="1">Uncharacterized protein</fullName>
    </submittedName>
</protein>
<dbReference type="EMBL" id="CP016895">
    <property type="protein sequence ID" value="AOA57578.1"/>
    <property type="molecule type" value="Genomic_DNA"/>
</dbReference>
<accession>A0A1B2LX99</accession>
<dbReference type="KEGG" id="ala:BFG52_03890"/>